<dbReference type="InterPro" id="IPR016197">
    <property type="entry name" value="Chromo-like_dom_sf"/>
</dbReference>
<evidence type="ECO:0000313" key="5">
    <source>
        <dbReference type="EMBL" id="CAG2255287.1"/>
    </source>
</evidence>
<gene>
    <name evidence="5" type="ORF">MEDL_66712</name>
</gene>
<evidence type="ECO:0000256" key="1">
    <source>
        <dbReference type="ARBA" id="ARBA00004123"/>
    </source>
</evidence>
<keyword evidence="3" id="KW-1133">Transmembrane helix</keyword>
<feature type="transmembrane region" description="Helical" evidence="3">
    <location>
        <begin position="90"/>
        <end position="109"/>
    </location>
</feature>
<dbReference type="InterPro" id="IPR000953">
    <property type="entry name" value="Chromo/chromo_shadow_dom"/>
</dbReference>
<dbReference type="InterPro" id="IPR023780">
    <property type="entry name" value="Chromo_domain"/>
</dbReference>
<dbReference type="Pfam" id="PF00385">
    <property type="entry name" value="Chromo"/>
    <property type="match status" value="1"/>
</dbReference>
<dbReference type="OrthoDB" id="6148156at2759"/>
<sequence>MYMVKWEGYSVYECSWEPEAHLNQVLLNTFYTPEIDDSRLALSARNFELAIQQRLRGKHNTVIIRFDLDVFRHCFGIENSYILQSVDETLGIGGISINMVLCIMCMVLYKRKRHSNEIISHENAFMGPIEDANIQEHTYADIDENAIMGDITNQELLSTNISRKIHSIW</sequence>
<dbReference type="GO" id="GO:0005634">
    <property type="term" value="C:nucleus"/>
    <property type="evidence" value="ECO:0007669"/>
    <property type="project" value="UniProtKB-SubCell"/>
</dbReference>
<keyword evidence="3" id="KW-0812">Transmembrane</keyword>
<keyword evidence="3" id="KW-0472">Membrane</keyword>
<dbReference type="Gene3D" id="2.40.50.40">
    <property type="match status" value="1"/>
</dbReference>
<dbReference type="AlphaFoldDB" id="A0A8S3VKD5"/>
<keyword evidence="6" id="KW-1185">Reference proteome</keyword>
<dbReference type="Proteomes" id="UP000683360">
    <property type="component" value="Unassembled WGS sequence"/>
</dbReference>
<accession>A0A8S3VKD5</accession>
<dbReference type="PROSITE" id="PS00598">
    <property type="entry name" value="CHROMO_1"/>
    <property type="match status" value="1"/>
</dbReference>
<protein>
    <recommendedName>
        <fullName evidence="4">Chromo domain-containing protein</fullName>
    </recommendedName>
</protein>
<dbReference type="InterPro" id="IPR023779">
    <property type="entry name" value="Chromodomain_CS"/>
</dbReference>
<dbReference type="SUPFAM" id="SSF54160">
    <property type="entry name" value="Chromo domain-like"/>
    <property type="match status" value="1"/>
</dbReference>
<evidence type="ECO:0000313" key="6">
    <source>
        <dbReference type="Proteomes" id="UP000683360"/>
    </source>
</evidence>
<name>A0A8S3VKD5_MYTED</name>
<feature type="domain" description="Chromo" evidence="4">
    <location>
        <begin position="1"/>
        <end position="22"/>
    </location>
</feature>
<dbReference type="PROSITE" id="PS50013">
    <property type="entry name" value="CHROMO_2"/>
    <property type="match status" value="1"/>
</dbReference>
<dbReference type="EMBL" id="CAJPWZ010003262">
    <property type="protein sequence ID" value="CAG2255287.1"/>
    <property type="molecule type" value="Genomic_DNA"/>
</dbReference>
<keyword evidence="2" id="KW-0539">Nucleus</keyword>
<comment type="subcellular location">
    <subcellularLocation>
        <location evidence="1">Nucleus</location>
    </subcellularLocation>
</comment>
<evidence type="ECO:0000256" key="2">
    <source>
        <dbReference type="ARBA" id="ARBA00023242"/>
    </source>
</evidence>
<organism evidence="5 6">
    <name type="scientific">Mytilus edulis</name>
    <name type="common">Blue mussel</name>
    <dbReference type="NCBI Taxonomy" id="6550"/>
    <lineage>
        <taxon>Eukaryota</taxon>
        <taxon>Metazoa</taxon>
        <taxon>Spiralia</taxon>
        <taxon>Lophotrochozoa</taxon>
        <taxon>Mollusca</taxon>
        <taxon>Bivalvia</taxon>
        <taxon>Autobranchia</taxon>
        <taxon>Pteriomorphia</taxon>
        <taxon>Mytilida</taxon>
        <taxon>Mytiloidea</taxon>
        <taxon>Mytilidae</taxon>
        <taxon>Mytilinae</taxon>
        <taxon>Mytilus</taxon>
    </lineage>
</organism>
<evidence type="ECO:0000256" key="3">
    <source>
        <dbReference type="SAM" id="Phobius"/>
    </source>
</evidence>
<proteinExistence type="predicted"/>
<reference evidence="5" key="1">
    <citation type="submission" date="2021-03" db="EMBL/GenBank/DDBJ databases">
        <authorList>
            <person name="Bekaert M."/>
        </authorList>
    </citation>
    <scope>NUCLEOTIDE SEQUENCE</scope>
</reference>
<evidence type="ECO:0000259" key="4">
    <source>
        <dbReference type="PROSITE" id="PS50013"/>
    </source>
</evidence>
<comment type="caution">
    <text evidence="5">The sequence shown here is derived from an EMBL/GenBank/DDBJ whole genome shotgun (WGS) entry which is preliminary data.</text>
</comment>